<accession>A0A1V0SF97</accession>
<gene>
    <name evidence="1" type="ORF">Hokovirus_1_269</name>
</gene>
<proteinExistence type="predicted"/>
<dbReference type="EMBL" id="KY684103">
    <property type="protein sequence ID" value="ARF10390.1"/>
    <property type="molecule type" value="Genomic_DNA"/>
</dbReference>
<evidence type="ECO:0000313" key="1">
    <source>
        <dbReference type="EMBL" id="ARF10390.1"/>
    </source>
</evidence>
<organism evidence="1">
    <name type="scientific">Hokovirus HKV1</name>
    <dbReference type="NCBI Taxonomy" id="1977638"/>
    <lineage>
        <taxon>Viruses</taxon>
        <taxon>Varidnaviria</taxon>
        <taxon>Bamfordvirae</taxon>
        <taxon>Nucleocytoviricota</taxon>
        <taxon>Megaviricetes</taxon>
        <taxon>Imitervirales</taxon>
        <taxon>Mimiviridae</taxon>
        <taxon>Klosneuvirinae</taxon>
        <taxon>Hokovirus</taxon>
    </lineage>
</organism>
<reference evidence="1" key="1">
    <citation type="journal article" date="2017" name="Science">
        <title>Giant viruses with an expanded complement of translation system components.</title>
        <authorList>
            <person name="Schulz F."/>
            <person name="Yutin N."/>
            <person name="Ivanova N.N."/>
            <person name="Ortega D.R."/>
            <person name="Lee T.K."/>
            <person name="Vierheilig J."/>
            <person name="Daims H."/>
            <person name="Horn M."/>
            <person name="Wagner M."/>
            <person name="Jensen G.J."/>
            <person name="Kyrpides N.C."/>
            <person name="Koonin E.V."/>
            <person name="Woyke T."/>
        </authorList>
    </citation>
    <scope>NUCLEOTIDE SEQUENCE</scope>
    <source>
        <strain evidence="1">HKV1</strain>
    </source>
</reference>
<name>A0A1V0SF97_9VIRU</name>
<sequence>MPNKRKFTTFINDNNDNNNNNNNDDNKNKTCIIDSHPYIDCAKSPYGQIVYAYLWFLTMITRYDVHTYIITNNIVYIELYGRNFIFIDKKIHKIKKELRFIEETFDVDISKRYYLKSEDMKKIFSIKNINDLKKNSKHVFINKDKWIQNHFTPYRRFTIIELDQKIDTSNAIEFENVVCNNSLDSNITYQYSQNFLDKIKILSLECLKNLITSCVNAKHLFLCNPVLTSFYAQKQVIYRYDNLVDLFTEMYLRKYNQLEILNFFENTMIFNETLANYQLRTYYKYMNKECFIFNMAEKKDTCMSILLAYPHKILNSFHDNIKLLFHGHVTNYISEKNMTDLFKMFNANKEFRNVPQMYYNILYFEKNNINIKMFKYIYLTWISQKVIKYNNVNDGKFPPEFKNFKYKQLEPIDSSNKLTDVFNTSEIDIFMSSLLIYISNIHIIKTDDLLTGYHHYRHLVDYKEMNNNKEPFIKKLYIHNLEIFIMAYRYFKKNNWEPKARLINIFVKAFIPIYVNIIMIMMNGGTMLSDWENIYEFALEMFNKTPYGLVNLLCGNIPIQLVQFINFFNSMLRVNHGYGKKKIRYNLYNFALSLLKHANYDCNRVNDVDTLINFEYINYLKNPKDFDRRKLVVQIFTKRYIQNATLWKKKFCVLIMSKNCV</sequence>
<protein>
    <submittedName>
        <fullName evidence="1">Uncharacterized protein</fullName>
    </submittedName>
</protein>